<dbReference type="EMBL" id="BCMF01000001">
    <property type="protein sequence ID" value="GAW98180.1"/>
    <property type="molecule type" value="Genomic_DNA"/>
</dbReference>
<evidence type="ECO:0000313" key="17">
    <source>
        <dbReference type="EMBL" id="GAW98180.1"/>
    </source>
</evidence>
<comment type="catalytic activity">
    <reaction evidence="1">
        <text>ATP + protein L-histidine = ADP + protein N-phospho-L-histidine.</text>
        <dbReference type="EC" id="2.7.13.3"/>
    </reaction>
</comment>
<keyword evidence="8" id="KW-0547">Nucleotide-binding</keyword>
<evidence type="ECO:0000256" key="10">
    <source>
        <dbReference type="ARBA" id="ARBA00022840"/>
    </source>
</evidence>
<dbReference type="GO" id="GO:0005524">
    <property type="term" value="F:ATP binding"/>
    <property type="evidence" value="ECO:0007669"/>
    <property type="project" value="UniProtKB-KW"/>
</dbReference>
<evidence type="ECO:0000256" key="3">
    <source>
        <dbReference type="ARBA" id="ARBA00012438"/>
    </source>
</evidence>
<dbReference type="FunFam" id="3.30.565.10:FF:000013">
    <property type="entry name" value="Two-component sensor histidine kinase"/>
    <property type="match status" value="1"/>
</dbReference>
<dbReference type="InterPro" id="IPR036890">
    <property type="entry name" value="HATPase_C_sf"/>
</dbReference>
<sequence>MNTDSKGMKLTAREKSALIMEGIVTVVLLLLLNLSVIVLLNEMIQTNPGLQDGIFIIKRSIIIGPSHYQLWSWENIFIVLMVVFDAGVVYWRLIRRYHQMQLRHIIAELHYIANGHFDHRIPFTIKGETQRVITSVNALVDSVIASMDEERRIEKSKDELITNVSHDLRTPLTSIIGYLGLVEDRQYHSEDELLKYTNTAFNKAKQMKSLVDDLFVYTKMRQTDTPLSIATLDIGQMLEQLAASYELEAGEKGMTINSEVPDEPMQIEADGEKLGRVFNNLITNALKYGEGGKQINLRAEQPNDEEVVISVENDGKKIPEAALSQVFERFYRVEGSRSKATGGTGLGLAIAQSIISRHGGYIYVTSTDELTRFIIHLPVKNGTQLKDTHQK</sequence>
<dbReference type="Proteomes" id="UP000198374">
    <property type="component" value="Unassembled WGS sequence"/>
</dbReference>
<feature type="domain" description="Histidine kinase" evidence="15">
    <location>
        <begin position="163"/>
        <end position="381"/>
    </location>
</feature>
<dbReference type="SMART" id="SM00388">
    <property type="entry name" value="HisKA"/>
    <property type="match status" value="1"/>
</dbReference>
<dbReference type="InterPro" id="IPR003661">
    <property type="entry name" value="HisK_dim/P_dom"/>
</dbReference>
<dbReference type="PRINTS" id="PR00344">
    <property type="entry name" value="BCTRLSENSOR"/>
</dbReference>
<evidence type="ECO:0000256" key="6">
    <source>
        <dbReference type="ARBA" id="ARBA00022679"/>
    </source>
</evidence>
<keyword evidence="7 14" id="KW-0812">Transmembrane</keyword>
<evidence type="ECO:0000256" key="12">
    <source>
        <dbReference type="ARBA" id="ARBA00023012"/>
    </source>
</evidence>
<organism evidence="17 18">
    <name type="scientific">Secundilactobacillus mixtipabuli</name>
    <dbReference type="NCBI Taxonomy" id="1435342"/>
    <lineage>
        <taxon>Bacteria</taxon>
        <taxon>Bacillati</taxon>
        <taxon>Bacillota</taxon>
        <taxon>Bacilli</taxon>
        <taxon>Lactobacillales</taxon>
        <taxon>Lactobacillaceae</taxon>
        <taxon>Secundilactobacillus</taxon>
    </lineage>
</organism>
<dbReference type="CDD" id="cd00075">
    <property type="entry name" value="HATPase"/>
    <property type="match status" value="1"/>
</dbReference>
<protein>
    <recommendedName>
        <fullName evidence="3">histidine kinase</fullName>
        <ecNumber evidence="3">2.7.13.3</ecNumber>
    </recommendedName>
</protein>
<dbReference type="EC" id="2.7.13.3" evidence="3"/>
<gene>
    <name evidence="17" type="ORF">IWT30_00123</name>
</gene>
<evidence type="ECO:0000256" key="4">
    <source>
        <dbReference type="ARBA" id="ARBA00022475"/>
    </source>
</evidence>
<name>A0A1Z5I9G4_9LACO</name>
<dbReference type="InterPro" id="IPR003660">
    <property type="entry name" value="HAMP_dom"/>
</dbReference>
<dbReference type="Gene3D" id="3.30.565.10">
    <property type="entry name" value="Histidine kinase-like ATPase, C-terminal domain"/>
    <property type="match status" value="1"/>
</dbReference>
<evidence type="ECO:0000256" key="8">
    <source>
        <dbReference type="ARBA" id="ARBA00022741"/>
    </source>
</evidence>
<evidence type="ECO:0000256" key="2">
    <source>
        <dbReference type="ARBA" id="ARBA00004651"/>
    </source>
</evidence>
<comment type="caution">
    <text evidence="17">The sequence shown here is derived from an EMBL/GenBank/DDBJ whole genome shotgun (WGS) entry which is preliminary data.</text>
</comment>
<dbReference type="FunFam" id="1.10.287.130:FF:000008">
    <property type="entry name" value="Two-component sensor histidine kinase"/>
    <property type="match status" value="1"/>
</dbReference>
<dbReference type="SMART" id="SM00387">
    <property type="entry name" value="HATPase_c"/>
    <property type="match status" value="1"/>
</dbReference>
<dbReference type="PROSITE" id="PS50885">
    <property type="entry name" value="HAMP"/>
    <property type="match status" value="1"/>
</dbReference>
<evidence type="ECO:0000256" key="9">
    <source>
        <dbReference type="ARBA" id="ARBA00022777"/>
    </source>
</evidence>
<evidence type="ECO:0000256" key="1">
    <source>
        <dbReference type="ARBA" id="ARBA00000085"/>
    </source>
</evidence>
<dbReference type="InterPro" id="IPR003594">
    <property type="entry name" value="HATPase_dom"/>
</dbReference>
<keyword evidence="12" id="KW-0902">Two-component regulatory system</keyword>
<keyword evidence="4" id="KW-1003">Cell membrane</keyword>
<evidence type="ECO:0000256" key="5">
    <source>
        <dbReference type="ARBA" id="ARBA00022553"/>
    </source>
</evidence>
<comment type="subcellular location">
    <subcellularLocation>
        <location evidence="2">Cell membrane</location>
        <topology evidence="2">Multi-pass membrane protein</topology>
    </subcellularLocation>
</comment>
<keyword evidence="5" id="KW-0597">Phosphoprotein</keyword>
<dbReference type="AlphaFoldDB" id="A0A1Z5I9G4"/>
<dbReference type="InterPro" id="IPR050398">
    <property type="entry name" value="HssS/ArlS-like"/>
</dbReference>
<evidence type="ECO:0000313" key="18">
    <source>
        <dbReference type="Proteomes" id="UP000198374"/>
    </source>
</evidence>
<dbReference type="PANTHER" id="PTHR45528:SF1">
    <property type="entry name" value="SENSOR HISTIDINE KINASE CPXA"/>
    <property type="match status" value="1"/>
</dbReference>
<feature type="transmembrane region" description="Helical" evidence="14">
    <location>
        <begin position="76"/>
        <end position="94"/>
    </location>
</feature>
<dbReference type="PROSITE" id="PS50109">
    <property type="entry name" value="HIS_KIN"/>
    <property type="match status" value="1"/>
</dbReference>
<evidence type="ECO:0000256" key="11">
    <source>
        <dbReference type="ARBA" id="ARBA00022989"/>
    </source>
</evidence>
<evidence type="ECO:0000259" key="15">
    <source>
        <dbReference type="PROSITE" id="PS50109"/>
    </source>
</evidence>
<dbReference type="Pfam" id="PF00512">
    <property type="entry name" value="HisKA"/>
    <property type="match status" value="1"/>
</dbReference>
<keyword evidence="6" id="KW-0808">Transferase</keyword>
<dbReference type="InterPro" id="IPR005467">
    <property type="entry name" value="His_kinase_dom"/>
</dbReference>
<dbReference type="GO" id="GO:0000155">
    <property type="term" value="F:phosphorelay sensor kinase activity"/>
    <property type="evidence" value="ECO:0007669"/>
    <property type="project" value="InterPro"/>
</dbReference>
<proteinExistence type="predicted"/>
<keyword evidence="11 14" id="KW-1133">Transmembrane helix</keyword>
<dbReference type="Gene3D" id="1.10.287.130">
    <property type="match status" value="1"/>
</dbReference>
<evidence type="ECO:0000256" key="13">
    <source>
        <dbReference type="ARBA" id="ARBA00023136"/>
    </source>
</evidence>
<keyword evidence="9 17" id="KW-0418">Kinase</keyword>
<accession>A0A1Z5I9G4</accession>
<dbReference type="PANTHER" id="PTHR45528">
    <property type="entry name" value="SENSOR HISTIDINE KINASE CPXA"/>
    <property type="match status" value="1"/>
</dbReference>
<evidence type="ECO:0000259" key="16">
    <source>
        <dbReference type="PROSITE" id="PS50885"/>
    </source>
</evidence>
<dbReference type="SUPFAM" id="SSF47384">
    <property type="entry name" value="Homodimeric domain of signal transducing histidine kinase"/>
    <property type="match status" value="1"/>
</dbReference>
<feature type="domain" description="HAMP" evidence="16">
    <location>
        <begin position="96"/>
        <end position="148"/>
    </location>
</feature>
<dbReference type="SUPFAM" id="SSF55874">
    <property type="entry name" value="ATPase domain of HSP90 chaperone/DNA topoisomerase II/histidine kinase"/>
    <property type="match status" value="1"/>
</dbReference>
<dbReference type="InterPro" id="IPR004358">
    <property type="entry name" value="Sig_transdc_His_kin-like_C"/>
</dbReference>
<evidence type="ECO:0000256" key="7">
    <source>
        <dbReference type="ARBA" id="ARBA00022692"/>
    </source>
</evidence>
<keyword evidence="13 14" id="KW-0472">Membrane</keyword>
<evidence type="ECO:0000256" key="14">
    <source>
        <dbReference type="SAM" id="Phobius"/>
    </source>
</evidence>
<dbReference type="Pfam" id="PF02518">
    <property type="entry name" value="HATPase_c"/>
    <property type="match status" value="1"/>
</dbReference>
<dbReference type="GO" id="GO:0005886">
    <property type="term" value="C:plasma membrane"/>
    <property type="evidence" value="ECO:0007669"/>
    <property type="project" value="UniProtKB-SubCell"/>
</dbReference>
<keyword evidence="10" id="KW-0067">ATP-binding</keyword>
<reference evidence="17 18" key="1">
    <citation type="submission" date="2015-11" db="EMBL/GenBank/DDBJ databases">
        <title>Draft genome sequences of new species of the genus Lactobacillus isolated from orchardgrass silage.</title>
        <authorList>
            <person name="Tohno M."/>
            <person name="Tanizawa Y."/>
            <person name="Arita M."/>
        </authorList>
    </citation>
    <scope>NUCLEOTIDE SEQUENCE [LARGE SCALE GENOMIC DNA]</scope>
    <source>
        <strain evidence="17 18">IWT30</strain>
    </source>
</reference>
<keyword evidence="18" id="KW-1185">Reference proteome</keyword>
<dbReference type="CDD" id="cd00082">
    <property type="entry name" value="HisKA"/>
    <property type="match status" value="1"/>
</dbReference>
<dbReference type="InterPro" id="IPR036097">
    <property type="entry name" value="HisK_dim/P_sf"/>
</dbReference>
<feature type="transmembrane region" description="Helical" evidence="14">
    <location>
        <begin position="18"/>
        <end position="40"/>
    </location>
</feature>